<organism evidence="1 2">
    <name type="scientific">Caerostris darwini</name>
    <dbReference type="NCBI Taxonomy" id="1538125"/>
    <lineage>
        <taxon>Eukaryota</taxon>
        <taxon>Metazoa</taxon>
        <taxon>Ecdysozoa</taxon>
        <taxon>Arthropoda</taxon>
        <taxon>Chelicerata</taxon>
        <taxon>Arachnida</taxon>
        <taxon>Araneae</taxon>
        <taxon>Araneomorphae</taxon>
        <taxon>Entelegynae</taxon>
        <taxon>Araneoidea</taxon>
        <taxon>Araneidae</taxon>
        <taxon>Caerostris</taxon>
    </lineage>
</organism>
<dbReference type="AlphaFoldDB" id="A0AAV4TX84"/>
<dbReference type="EMBL" id="BPLQ01010338">
    <property type="protein sequence ID" value="GIY50066.1"/>
    <property type="molecule type" value="Genomic_DNA"/>
</dbReference>
<protein>
    <submittedName>
        <fullName evidence="1">Uncharacterized protein</fullName>
    </submittedName>
</protein>
<gene>
    <name evidence="1" type="primary">AVEN_111541_1</name>
    <name evidence="1" type="ORF">CDAR_620031</name>
</gene>
<name>A0AAV4TX84_9ARAC</name>
<evidence type="ECO:0000313" key="1">
    <source>
        <dbReference type="EMBL" id="GIY50066.1"/>
    </source>
</evidence>
<accession>A0AAV4TX84</accession>
<reference evidence="1 2" key="1">
    <citation type="submission" date="2021-06" db="EMBL/GenBank/DDBJ databases">
        <title>Caerostris darwini draft genome.</title>
        <authorList>
            <person name="Kono N."/>
            <person name="Arakawa K."/>
        </authorList>
    </citation>
    <scope>NUCLEOTIDE SEQUENCE [LARGE SCALE GENOMIC DNA]</scope>
</reference>
<keyword evidence="2" id="KW-1185">Reference proteome</keyword>
<sequence>MNLSCRFFRNVLQCLVEYVDKCGARNVHIMDATGGRLDRIIETHQEICQASKSSYRSCRETLADKVTTGENNIFEVFDCLFPVLHINCFAIQTETKCGSRARNTVLAIIQGLELLNEECLDTMRDEVLEMLEVMEFLTDQKIHVKNLL</sequence>
<dbReference type="Proteomes" id="UP001054837">
    <property type="component" value="Unassembled WGS sequence"/>
</dbReference>
<evidence type="ECO:0000313" key="2">
    <source>
        <dbReference type="Proteomes" id="UP001054837"/>
    </source>
</evidence>
<comment type="caution">
    <text evidence="1">The sequence shown here is derived from an EMBL/GenBank/DDBJ whole genome shotgun (WGS) entry which is preliminary data.</text>
</comment>
<proteinExistence type="predicted"/>